<dbReference type="PANTHER" id="PTHR46112">
    <property type="entry name" value="AMINOPEPTIDASE"/>
    <property type="match status" value="1"/>
</dbReference>
<gene>
    <name evidence="3" type="ORF">ENI32_05460</name>
    <name evidence="4" type="ORF">SBU_001030</name>
</gene>
<feature type="domain" description="Creatinase N-terminal" evidence="2">
    <location>
        <begin position="16"/>
        <end position="110"/>
    </location>
</feature>
<dbReference type="GO" id="GO:0004177">
    <property type="term" value="F:aminopeptidase activity"/>
    <property type="evidence" value="ECO:0007669"/>
    <property type="project" value="UniProtKB-KW"/>
</dbReference>
<dbReference type="SUPFAM" id="SSF55920">
    <property type="entry name" value="Creatinase/aminopeptidase"/>
    <property type="match status" value="1"/>
</dbReference>
<dbReference type="STRING" id="1839936.SBU_001030"/>
<dbReference type="InterPro" id="IPR036005">
    <property type="entry name" value="Creatinase/aminopeptidase-like"/>
</dbReference>
<comment type="caution">
    <text evidence="4">The sequence shown here is derived from an EMBL/GenBank/DDBJ whole genome shotgun (WGS) entry which is preliminary data.</text>
</comment>
<dbReference type="PATRIC" id="fig|1839936.3.peg.1040"/>
<sequence length="363" mass="40655">MTADDDLMLFFADSIRNENMYYLTRFLAEDPFIYLGDGERKEILLTSSLEINRAREESRVSDIRLISDYADSDPRDIATVLIKLLRDEGIKRVQVEKGFPVYIADRLRAEGVELLVRDLLVEQRAVKREDEISMIRTVQQATSSAMQRAIDLIRSSRMREGALTSEDVKMRILHTLIDLGCESGEPIVACGKDAANPHSTGSGKLLPDEPIVIDIFPRGMRSRYFADMTRTVILGEPSEEVLDMYDAVLDAQKRAISMVKAGVDAADIHNAVNDIFEARGYGTLRKRSESGFIHITGHGVGLSLHEPPFIGDKKYILKPGNVITIEPGLYIPSVGGVRIEDLLVVKKTGFENLTRFPKESIRL</sequence>
<reference evidence="4 5" key="1">
    <citation type="submission" date="2016-05" db="EMBL/GenBank/DDBJ databases">
        <title>Microbial consortia oxidize butane by reversing methanogenesis.</title>
        <authorList>
            <person name="Laso-Perez R."/>
            <person name="Richter M."/>
            <person name="Wegener G."/>
            <person name="Musat F."/>
        </authorList>
    </citation>
    <scope>NUCLEOTIDE SEQUENCE [LARGE SCALE GENOMIC DNA]</scope>
    <source>
        <strain evidence="4">BOX1</strain>
    </source>
</reference>
<dbReference type="InterPro" id="IPR000587">
    <property type="entry name" value="Creatinase_N"/>
</dbReference>
<dbReference type="InterPro" id="IPR000994">
    <property type="entry name" value="Pept_M24"/>
</dbReference>
<dbReference type="PANTHER" id="PTHR46112:SF2">
    <property type="entry name" value="XAA-PRO AMINOPEPTIDASE P-RELATED"/>
    <property type="match status" value="1"/>
</dbReference>
<keyword evidence="4" id="KW-0031">Aminopeptidase</keyword>
<reference evidence="3" key="2">
    <citation type="journal article" date="2020" name="mSystems">
        <title>Genome- and Community-Level Interaction Insights into Carbon Utilization and Element Cycling Functions of Hydrothermarchaeota in Hydrothermal Sediment.</title>
        <authorList>
            <person name="Zhou Z."/>
            <person name="Liu Y."/>
            <person name="Xu W."/>
            <person name="Pan J."/>
            <person name="Luo Z.H."/>
            <person name="Li M."/>
        </authorList>
    </citation>
    <scope>NUCLEOTIDE SEQUENCE [LARGE SCALE GENOMIC DNA]</scope>
    <source>
        <strain evidence="3">HyVt-386</strain>
    </source>
</reference>
<dbReference type="SUPFAM" id="SSF53092">
    <property type="entry name" value="Creatinase/prolidase N-terminal domain"/>
    <property type="match status" value="1"/>
</dbReference>
<dbReference type="AlphaFoldDB" id="A0A1F2P4K2"/>
<dbReference type="Proteomes" id="UP000885936">
    <property type="component" value="Unassembled WGS sequence"/>
</dbReference>
<evidence type="ECO:0000313" key="4">
    <source>
        <dbReference type="EMBL" id="OFV66093.1"/>
    </source>
</evidence>
<organism evidence="4 5">
    <name type="scientific">Candidatus Syntropharchaeum butanivorans</name>
    <dbReference type="NCBI Taxonomy" id="1839936"/>
    <lineage>
        <taxon>Archaea</taxon>
        <taxon>Methanobacteriati</taxon>
        <taxon>Methanobacteriota</taxon>
        <taxon>Stenosarchaea group</taxon>
        <taxon>Methanomicrobia</taxon>
        <taxon>Methanosarcinales</taxon>
        <taxon>ANME-2 cluster</taxon>
        <taxon>Candidatus Syntropharchaeum</taxon>
    </lineage>
</organism>
<evidence type="ECO:0000259" key="2">
    <source>
        <dbReference type="Pfam" id="PF01321"/>
    </source>
</evidence>
<dbReference type="EMBL" id="DRIE01000094">
    <property type="protein sequence ID" value="HEC57312.1"/>
    <property type="molecule type" value="Genomic_DNA"/>
</dbReference>
<accession>A0A1F2P4K2</accession>
<keyword evidence="4" id="KW-0378">Hydrolase</keyword>
<evidence type="ECO:0000313" key="5">
    <source>
        <dbReference type="Proteomes" id="UP000185779"/>
    </source>
</evidence>
<feature type="domain" description="Peptidase M24" evidence="1">
    <location>
        <begin position="134"/>
        <end position="346"/>
    </location>
</feature>
<dbReference type="Proteomes" id="UP000185779">
    <property type="component" value="Unassembled WGS sequence"/>
</dbReference>
<protein>
    <submittedName>
        <fullName evidence="3">Aminopeptidase P family protein</fullName>
    </submittedName>
    <submittedName>
        <fullName evidence="4">Xaa-Pro aminopeptidase</fullName>
    </submittedName>
</protein>
<evidence type="ECO:0000259" key="1">
    <source>
        <dbReference type="Pfam" id="PF00557"/>
    </source>
</evidence>
<keyword evidence="5" id="KW-1185">Reference proteome</keyword>
<dbReference type="InterPro" id="IPR029149">
    <property type="entry name" value="Creatin/AminoP/Spt16_N"/>
</dbReference>
<dbReference type="Pfam" id="PF01321">
    <property type="entry name" value="Creatinase_N"/>
    <property type="match status" value="1"/>
</dbReference>
<dbReference type="Pfam" id="PF00557">
    <property type="entry name" value="Peptidase_M24"/>
    <property type="match status" value="1"/>
</dbReference>
<proteinExistence type="predicted"/>
<dbReference type="Gene3D" id="3.40.350.10">
    <property type="entry name" value="Creatinase/prolidase N-terminal domain"/>
    <property type="match status" value="1"/>
</dbReference>
<name>A0A1F2P4K2_9EURY</name>
<keyword evidence="4" id="KW-0645">Protease</keyword>
<evidence type="ECO:0000313" key="3">
    <source>
        <dbReference type="EMBL" id="HEC57312.1"/>
    </source>
</evidence>
<dbReference type="Gene3D" id="3.90.230.10">
    <property type="entry name" value="Creatinase/methionine aminopeptidase superfamily"/>
    <property type="match status" value="1"/>
</dbReference>
<dbReference type="EMBL" id="LYOR01000004">
    <property type="protein sequence ID" value="OFV66093.1"/>
    <property type="molecule type" value="Genomic_DNA"/>
</dbReference>
<dbReference type="InterPro" id="IPR050659">
    <property type="entry name" value="Peptidase_M24B"/>
</dbReference>